<accession>A0A1C5A3C5</accession>
<dbReference type="RefSeq" id="WP_074476580.1">
    <property type="nucleotide sequence ID" value="NZ_FMCT01000011.1"/>
</dbReference>
<sequence length="61" mass="6662">MSIFHRKGKPAQPAPVDPEIGRVAYGQAKPVNHPGATYEMAYRTQDATLAGIGRRVAKTKR</sequence>
<reference evidence="2" key="1">
    <citation type="submission" date="2016-06" db="EMBL/GenBank/DDBJ databases">
        <authorList>
            <person name="Varghese N."/>
            <person name="Submissions Spin"/>
        </authorList>
    </citation>
    <scope>NUCLEOTIDE SEQUENCE [LARGE SCALE GENOMIC DNA]</scope>
    <source>
        <strain evidence="2">DSM 43168</strain>
    </source>
</reference>
<keyword evidence="2" id="KW-1185">Reference proteome</keyword>
<dbReference type="AlphaFoldDB" id="A0A1C5A3C5"/>
<organism evidence="1 2">
    <name type="scientific">Micromonospora carbonacea</name>
    <dbReference type="NCBI Taxonomy" id="47853"/>
    <lineage>
        <taxon>Bacteria</taxon>
        <taxon>Bacillati</taxon>
        <taxon>Actinomycetota</taxon>
        <taxon>Actinomycetes</taxon>
        <taxon>Micromonosporales</taxon>
        <taxon>Micromonosporaceae</taxon>
        <taxon>Micromonospora</taxon>
    </lineage>
</organism>
<evidence type="ECO:0000313" key="1">
    <source>
        <dbReference type="EMBL" id="SCF39646.1"/>
    </source>
</evidence>
<gene>
    <name evidence="1" type="ORF">GA0070563_11147</name>
</gene>
<dbReference type="EMBL" id="FMCT01000011">
    <property type="protein sequence ID" value="SCF39646.1"/>
    <property type="molecule type" value="Genomic_DNA"/>
</dbReference>
<protein>
    <submittedName>
        <fullName evidence="1">Uncharacterized protein</fullName>
    </submittedName>
</protein>
<name>A0A1C5A3C5_9ACTN</name>
<dbReference type="Proteomes" id="UP000183585">
    <property type="component" value="Unassembled WGS sequence"/>
</dbReference>
<evidence type="ECO:0000313" key="2">
    <source>
        <dbReference type="Proteomes" id="UP000183585"/>
    </source>
</evidence>
<proteinExistence type="predicted"/>